<dbReference type="SUPFAM" id="SSF88697">
    <property type="entry name" value="PUA domain-like"/>
    <property type="match status" value="1"/>
</dbReference>
<dbReference type="InterPro" id="IPR015947">
    <property type="entry name" value="PUA-like_sf"/>
</dbReference>
<gene>
    <name evidence="1" type="ORF">B9Z65_3220</name>
</gene>
<dbReference type="EMBL" id="NHZQ01000121">
    <property type="protein sequence ID" value="PSK51953.1"/>
    <property type="molecule type" value="Genomic_DNA"/>
</dbReference>
<dbReference type="AlphaFoldDB" id="A0A2P7ZUS2"/>
<evidence type="ECO:0000313" key="2">
    <source>
        <dbReference type="Proteomes" id="UP000243723"/>
    </source>
</evidence>
<name>A0A2P7ZUS2_9PEZI</name>
<sequence length="495" mass="55751">MELSAPMVIRKQFRLDELFEDTSESSGDDNIDPEFLQRQARWIRDDLDPRISQEGPDWLKSDQVVSIFKFLEQLRRSRIAIEHIRYSRIHLAVALIAGQATRWPSSVIDVADKLLENWSTRYGEISEIGTLLYEEGGRLFGICLPTDLSKEVLEVKWSKANSSKTKPPFSRRHGDLGVFKPGDWYINTMFAYHAGIIDSGNPLGRIISDKNGAYALILNELDESDSPRPEVFTYKAKASEPGRFKLTAATPGSRQPIRILRSHSLRSFWAPKAGLRYDGLYKVSGWSIKQDFQTKAWTYNIQFERLPAQVPMTEVLRHPLAEEVDDYTEYKRIRQITRLSQNALYRAPALKDLALRPIPSTSTGAGHGIHRPNVPAITFADRLAHPHVAKSKSVPRSRLRIELPTPPIVPDAAVVISPEAQFGEALTIPSPTKAPRTPLRERLKVVLPMSGNSGNRRLSPSKVDKGEEAVVVQEDYFTLGVMPVELMPVEGQEQA</sequence>
<protein>
    <submittedName>
        <fullName evidence="1">E3 ubiquitin-protein ligase ORTHRUS 1</fullName>
    </submittedName>
</protein>
<reference evidence="1 2" key="1">
    <citation type="submission" date="2017-05" db="EMBL/GenBank/DDBJ databases">
        <title>Draft genome sequence of Elsinoe australis.</title>
        <authorList>
            <person name="Cheng Q."/>
        </authorList>
    </citation>
    <scope>NUCLEOTIDE SEQUENCE [LARGE SCALE GENOMIC DNA]</scope>
    <source>
        <strain evidence="1 2">NL1</strain>
    </source>
</reference>
<dbReference type="Proteomes" id="UP000243723">
    <property type="component" value="Unassembled WGS sequence"/>
</dbReference>
<organism evidence="1 2">
    <name type="scientific">Elsinoe australis</name>
    <dbReference type="NCBI Taxonomy" id="40998"/>
    <lineage>
        <taxon>Eukaryota</taxon>
        <taxon>Fungi</taxon>
        <taxon>Dikarya</taxon>
        <taxon>Ascomycota</taxon>
        <taxon>Pezizomycotina</taxon>
        <taxon>Dothideomycetes</taxon>
        <taxon>Dothideomycetidae</taxon>
        <taxon>Myriangiales</taxon>
        <taxon>Elsinoaceae</taxon>
        <taxon>Elsinoe</taxon>
    </lineage>
</organism>
<keyword evidence="2" id="KW-1185">Reference proteome</keyword>
<dbReference type="InterPro" id="IPR036987">
    <property type="entry name" value="SRA-YDG_sf"/>
</dbReference>
<dbReference type="STRING" id="40998.A0A2P7ZUS2"/>
<dbReference type="Gene3D" id="2.30.280.10">
    <property type="entry name" value="SRA-YDG"/>
    <property type="match status" value="1"/>
</dbReference>
<dbReference type="OrthoDB" id="3244603at2759"/>
<comment type="caution">
    <text evidence="1">The sequence shown here is derived from an EMBL/GenBank/DDBJ whole genome shotgun (WGS) entry which is preliminary data.</text>
</comment>
<evidence type="ECO:0000313" key="1">
    <source>
        <dbReference type="EMBL" id="PSK51953.1"/>
    </source>
</evidence>
<proteinExistence type="predicted"/>
<accession>A0A2P7ZUS2</accession>